<evidence type="ECO:0000313" key="1">
    <source>
        <dbReference type="EMBL" id="TKR73234.1"/>
    </source>
</evidence>
<protein>
    <submittedName>
        <fullName evidence="1">Uncharacterized protein</fullName>
    </submittedName>
</protein>
<organism evidence="1 2">
    <name type="scientific">Steinernema carpocapsae</name>
    <name type="common">Entomopathogenic nematode</name>
    <dbReference type="NCBI Taxonomy" id="34508"/>
    <lineage>
        <taxon>Eukaryota</taxon>
        <taxon>Metazoa</taxon>
        <taxon>Ecdysozoa</taxon>
        <taxon>Nematoda</taxon>
        <taxon>Chromadorea</taxon>
        <taxon>Rhabditida</taxon>
        <taxon>Tylenchina</taxon>
        <taxon>Panagrolaimomorpha</taxon>
        <taxon>Strongyloidoidea</taxon>
        <taxon>Steinernematidae</taxon>
        <taxon>Steinernema</taxon>
    </lineage>
</organism>
<reference evidence="1 2" key="1">
    <citation type="journal article" date="2015" name="Genome Biol.">
        <title>Comparative genomics of Steinernema reveals deeply conserved gene regulatory networks.</title>
        <authorList>
            <person name="Dillman A.R."/>
            <person name="Macchietto M."/>
            <person name="Porter C.F."/>
            <person name="Rogers A."/>
            <person name="Williams B."/>
            <person name="Antoshechkin I."/>
            <person name="Lee M.M."/>
            <person name="Goodwin Z."/>
            <person name="Lu X."/>
            <person name="Lewis E.E."/>
            <person name="Goodrich-Blair H."/>
            <person name="Stock S.P."/>
            <person name="Adams B.J."/>
            <person name="Sternberg P.W."/>
            <person name="Mortazavi A."/>
        </authorList>
    </citation>
    <scope>NUCLEOTIDE SEQUENCE [LARGE SCALE GENOMIC DNA]</scope>
    <source>
        <strain evidence="1 2">ALL</strain>
    </source>
</reference>
<dbReference type="Proteomes" id="UP000298663">
    <property type="component" value="Unassembled WGS sequence"/>
</dbReference>
<accession>A0A4U5MU42</accession>
<comment type="caution">
    <text evidence="1">The sequence shown here is derived from an EMBL/GenBank/DDBJ whole genome shotgun (WGS) entry which is preliminary data.</text>
</comment>
<dbReference type="EMBL" id="AZBU02000006">
    <property type="protein sequence ID" value="TKR73234.1"/>
    <property type="molecule type" value="Genomic_DNA"/>
</dbReference>
<proteinExistence type="predicted"/>
<keyword evidence="2" id="KW-1185">Reference proteome</keyword>
<reference evidence="1 2" key="2">
    <citation type="journal article" date="2019" name="G3 (Bethesda)">
        <title>Hybrid Assembly of the Genome of the Entomopathogenic Nematode Steinernema carpocapsae Identifies the X-Chromosome.</title>
        <authorList>
            <person name="Serra L."/>
            <person name="Macchietto M."/>
            <person name="Macias-Munoz A."/>
            <person name="McGill C.J."/>
            <person name="Rodriguez I.M."/>
            <person name="Rodriguez B."/>
            <person name="Murad R."/>
            <person name="Mortazavi A."/>
        </authorList>
    </citation>
    <scope>NUCLEOTIDE SEQUENCE [LARGE SCALE GENOMIC DNA]</scope>
    <source>
        <strain evidence="1 2">ALL</strain>
    </source>
</reference>
<name>A0A4U5MU42_STECR</name>
<evidence type="ECO:0000313" key="2">
    <source>
        <dbReference type="Proteomes" id="UP000298663"/>
    </source>
</evidence>
<sequence length="676" mass="64458">MVISIDESKIPSIAAALKCPVDVVMKCLVEKGKLDIAMLQAVTGISTELIKAVLGTVGALVNFGGNLLGTGIGTIGNLAGNLLGGLGALGGLGGGSTSGDTGSATGSIVDIDESKIPSIAAALKCPVDVVMKCLVAKGKLDIAMLQAGTGISTDLIKAVLGTVGALVNFGGNLLGTGIGTIGNLAGNLLGGLGALGGLGGGSTSGHAGSATGSIVDIDESKIPSIAAVLKCPVDVIMKCLIAKGKLDLAALNLATGVGMGTLKAALGGVGALIGLGTNLFGAGVGILGNTLKGLEGLGGSGSFGFGGGVVPHVTETDVSEISKTLDVAESKVKGAMTSDGGLDLSKLASSTGHTMSSLMGSLGGLFGRNFGFGSGGSAGAGDGSVGGPAGVTIADIDESKIPDIAAALKVPVDVVKKCLVAKGKLDIAMLQAVTGISTNLIKAVLGTVGALVNFGENLLGTGIGTIGNLAGNLLGGLGALGGLGGGSTSGHTGSATGSIVDIDESKIPSIAGALNCPVDVVMKCLVAKGKLDIAMLQAVTGISTNLIKAVLGTVGALVNFGENLLGTGIGTIGNLAGNLLGGLGALGGLGGGSTSGLTTATDDLTGYVGSGISGISTGLGEAIGSSAGSGVSGVGGLSGDVGEAVRGTLGGLGGMSAQPIAVGAGGRRYAHHYYFL</sequence>
<gene>
    <name evidence="1" type="ORF">L596_020569</name>
</gene>
<dbReference type="AlphaFoldDB" id="A0A4U5MU42"/>